<protein>
    <submittedName>
        <fullName evidence="1">Uncharacterized protein</fullName>
    </submittedName>
</protein>
<sequence length="1059" mass="116047">METCDRAGAFRFVTLLVYNDNAIMLRSLGKGLGAGHGGAYGSLLLRQPLAFRHYSVESGPATIPELKRQTASFYISNVLPIQVGKFDIRPTLAALRQDYCLEQIEDIATDINSHGFQLEGLEVARKDGGVFLNYSYIPPQPVPTAEGSSSGKPFNPAKVFLPLLSESAQRHGGFPSWLGKWWASSFLPGPPDLPTTVADEEVEALTIDPPERGSSSRHSTIIANKKQKIFFGLGDGRCWAVRGRQWMEDMNRFPSNRLRVEFDGPDVSQEVLYELFRPYGRLADITPPAPVPAGTLRYAVIHYGRLRSAAVAINTLHGLSTPTNTKDFTLLREAGKDAASETTIPRTRLRLFYERPIKAHAIRTWISSHPRIVIPVAAFLIGTLSYTFFDPIRAFFVRAKVDGYWNIEGYSIVKKLRSLLTSYTGFSFADSAGRQGASGVSAAAVFGDDEREEDGIGKNAWSEREEAEKQILGWLGEGPGTFITVTGPPGSGKADLINRVIADKGKKALIIDCSQVAKAKSDAAVVSELADQTGYYPVFSFMGSISNMIDLAALGLIGQKAGFATPVDQQLKQVLEVVGTALKDISAGRRKQRDLEQLEREQAAEREREKMRRRELIRRGGWHDGRLDALAGNGVMSELGFGIEELTGDDLMDSSTIDGVDVAGLEVPADAEIQAVKKGQGVRNDSAAETDKELEFIDSLPILVLDNFVQKANTKTELWTVLAEWGASLVENKIAHVIVVCDSSSVAKALTRAIPTKPLNAISLADADSENSMNFILNKLGVERNSISPTDAQLIGKVGGRMIDLELLVYKVRSGFTFSEAVEDIIVRNVVELRKAAFGDDLEDSKGMPWTRNQAWKIVSDLAKKREASYANLLQDFPFKGQEAALKAMEEHDLIAVSFVDGRPSMVRAGKPVYRQAFQRLVSDPVFAATCQIDQANALIAKADSDIRALEQELLQLHEISPERHPGIIKRTVLATWSGVTTITGAVGHIAMPWRWTIFQDDATNKTSHSAAASPVKPSDALDARRMWVLEKMGKTVQKMQSLEAEIADCKDSLKGARA</sequence>
<gene>
    <name evidence="1" type="ORF">QFC20_006600</name>
</gene>
<organism evidence="1 2">
    <name type="scientific">Naganishia adeliensis</name>
    <dbReference type="NCBI Taxonomy" id="92952"/>
    <lineage>
        <taxon>Eukaryota</taxon>
        <taxon>Fungi</taxon>
        <taxon>Dikarya</taxon>
        <taxon>Basidiomycota</taxon>
        <taxon>Agaricomycotina</taxon>
        <taxon>Tremellomycetes</taxon>
        <taxon>Filobasidiales</taxon>
        <taxon>Filobasidiaceae</taxon>
        <taxon>Naganishia</taxon>
    </lineage>
</organism>
<dbReference type="Proteomes" id="UP001230649">
    <property type="component" value="Unassembled WGS sequence"/>
</dbReference>
<name>A0ACC2V9K1_9TREE</name>
<evidence type="ECO:0000313" key="1">
    <source>
        <dbReference type="EMBL" id="KAJ9095733.1"/>
    </source>
</evidence>
<comment type="caution">
    <text evidence="1">The sequence shown here is derived from an EMBL/GenBank/DDBJ whole genome shotgun (WGS) entry which is preliminary data.</text>
</comment>
<keyword evidence="2" id="KW-1185">Reference proteome</keyword>
<proteinExistence type="predicted"/>
<evidence type="ECO:0000313" key="2">
    <source>
        <dbReference type="Proteomes" id="UP001230649"/>
    </source>
</evidence>
<dbReference type="EMBL" id="JASBWS010000121">
    <property type="protein sequence ID" value="KAJ9095733.1"/>
    <property type="molecule type" value="Genomic_DNA"/>
</dbReference>
<reference evidence="1" key="1">
    <citation type="submission" date="2023-04" db="EMBL/GenBank/DDBJ databases">
        <title>Draft Genome sequencing of Naganishia species isolated from polar environments using Oxford Nanopore Technology.</title>
        <authorList>
            <person name="Leo P."/>
            <person name="Venkateswaran K."/>
        </authorList>
    </citation>
    <scope>NUCLEOTIDE SEQUENCE</scope>
    <source>
        <strain evidence="1">MNA-CCFEE 5262</strain>
    </source>
</reference>
<accession>A0ACC2V9K1</accession>